<dbReference type="AlphaFoldDB" id="A0A2P5YTV1"/>
<proteinExistence type="predicted"/>
<protein>
    <submittedName>
        <fullName evidence="1">Uncharacterized protein</fullName>
    </submittedName>
</protein>
<accession>A0A2P5YTV1</accession>
<dbReference type="Proteomes" id="UP000239757">
    <property type="component" value="Unassembled WGS sequence"/>
</dbReference>
<sequence>MFTFGEVKNNNDGDINYYSGEIRYCCSDKQGTFAKGLESFLRLSKVSSKDDAVQNMEIPKTNLDWIHGCRVGKLKSMYNVSLVQQTVSSDGVACKVCPWRGLTVIVSFDSKDEMVGVLGVKRSLIILSHSILRRSMGWVVLKEVAFILWHEQSLEVG</sequence>
<evidence type="ECO:0000313" key="2">
    <source>
        <dbReference type="Proteomes" id="UP000239757"/>
    </source>
</evidence>
<evidence type="ECO:0000313" key="1">
    <source>
        <dbReference type="EMBL" id="PPS19014.1"/>
    </source>
</evidence>
<gene>
    <name evidence="1" type="ORF">GOBAR_AA01565</name>
</gene>
<name>A0A2P5YTV1_GOSBA</name>
<reference evidence="1 2" key="1">
    <citation type="submission" date="2015-01" db="EMBL/GenBank/DDBJ databases">
        <title>Genome of allotetraploid Gossypium barbadense reveals genomic plasticity and fiber elongation in cotton evolution.</title>
        <authorList>
            <person name="Chen X."/>
            <person name="Liu X."/>
            <person name="Zhao B."/>
            <person name="Zheng H."/>
            <person name="Hu Y."/>
            <person name="Lu G."/>
            <person name="Yang C."/>
            <person name="Chen J."/>
            <person name="Shan C."/>
            <person name="Zhang L."/>
            <person name="Zhou Y."/>
            <person name="Wang L."/>
            <person name="Guo W."/>
            <person name="Bai Y."/>
            <person name="Ruan J."/>
            <person name="Shangguan X."/>
            <person name="Mao Y."/>
            <person name="Jiang J."/>
            <person name="Zhu Y."/>
            <person name="Lei J."/>
            <person name="Kang H."/>
            <person name="Chen S."/>
            <person name="He X."/>
            <person name="Wang R."/>
            <person name="Wang Y."/>
            <person name="Chen J."/>
            <person name="Wang L."/>
            <person name="Yu S."/>
            <person name="Wang B."/>
            <person name="Wei J."/>
            <person name="Song S."/>
            <person name="Lu X."/>
            <person name="Gao Z."/>
            <person name="Gu W."/>
            <person name="Deng X."/>
            <person name="Ma D."/>
            <person name="Wang S."/>
            <person name="Liang W."/>
            <person name="Fang L."/>
            <person name="Cai C."/>
            <person name="Zhu X."/>
            <person name="Zhou B."/>
            <person name="Zhang Y."/>
            <person name="Chen Z."/>
            <person name="Xu S."/>
            <person name="Zhu R."/>
            <person name="Wang S."/>
            <person name="Zhang T."/>
            <person name="Zhao G."/>
        </authorList>
    </citation>
    <scope>NUCLEOTIDE SEQUENCE [LARGE SCALE GENOMIC DNA]</scope>
    <source>
        <strain evidence="2">cv. Xinhai21</strain>
        <tissue evidence="1">Leaf</tissue>
    </source>
</reference>
<organism evidence="1 2">
    <name type="scientific">Gossypium barbadense</name>
    <name type="common">Sea Island cotton</name>
    <name type="synonym">Hibiscus barbadensis</name>
    <dbReference type="NCBI Taxonomy" id="3634"/>
    <lineage>
        <taxon>Eukaryota</taxon>
        <taxon>Viridiplantae</taxon>
        <taxon>Streptophyta</taxon>
        <taxon>Embryophyta</taxon>
        <taxon>Tracheophyta</taxon>
        <taxon>Spermatophyta</taxon>
        <taxon>Magnoliopsida</taxon>
        <taxon>eudicotyledons</taxon>
        <taxon>Gunneridae</taxon>
        <taxon>Pentapetalae</taxon>
        <taxon>rosids</taxon>
        <taxon>malvids</taxon>
        <taxon>Malvales</taxon>
        <taxon>Malvaceae</taxon>
        <taxon>Malvoideae</taxon>
        <taxon>Gossypium</taxon>
    </lineage>
</organism>
<dbReference type="EMBL" id="KZ662795">
    <property type="protein sequence ID" value="PPS19014.1"/>
    <property type="molecule type" value="Genomic_DNA"/>
</dbReference>